<dbReference type="CDD" id="cd00198">
    <property type="entry name" value="vWFA"/>
    <property type="match status" value="1"/>
</dbReference>
<evidence type="ECO:0000259" key="2">
    <source>
        <dbReference type="Pfam" id="PF13400"/>
    </source>
</evidence>
<organism evidence="3 4">
    <name type="scientific">Stratiformator vulcanicus</name>
    <dbReference type="NCBI Taxonomy" id="2527980"/>
    <lineage>
        <taxon>Bacteria</taxon>
        <taxon>Pseudomonadati</taxon>
        <taxon>Planctomycetota</taxon>
        <taxon>Planctomycetia</taxon>
        <taxon>Planctomycetales</taxon>
        <taxon>Planctomycetaceae</taxon>
        <taxon>Stratiformator</taxon>
    </lineage>
</organism>
<sequence length="634" mass="70709">MKNYRMPFGEKFRRLWRQRRERKGVFAVIAGATLVAALGFVALSVDIAMISFMKTKLQNAVDAAALAAAQEITATVEAAGQSGEGGSAAADVNSIAEAAAREVASKVAELNGVYVDPDSDVRFGKRVFDEGTETFQVVWDATPYNVVGVTARMDNPDHSAPDSEMELFFAPIFGKDSQQISASAAAFVEARDIVVVLDYSRSMNYDSQFRGFDHLGRQAVLDNQAEIIEALGVDTGSLPFEPEYFTQVGVPQNNSQGTPHIEVTFKGNSVDITSTHEINMIWLRDTDGNYRSFNSPGVSSGEFFDHSNDMIDGVWVQSWNNDDRFGYYGEEFGATNYDIREEYGLNDIDYPYHSGSWSDFINYCRYSDTVEDAEYDWKYGQANFVNYLLDQKTQNYKTQDMWKAPHQPFTAMKNGVSLFYEFLEGLEFGDYTGLVTYDSDARWETELYLADEGVDVSCDPISNSYDTLDTIQRHKQAGHYDVFTGMGYGMEEARGMLDEHGRFGARPTILLMTDGNANRSPGDFSLPSDWDWDKMTDFDGDGNADYTTGNRHRQYVFWQVREAVNSGYTVHTMSLGAGADRNLMKALAFAGRGLWIDAPGGSTIAELEDQLRVAFGKIAANVPPPQLLYEDTEQ</sequence>
<name>A0A517R458_9PLAN</name>
<dbReference type="RefSeq" id="WP_145364704.1">
    <property type="nucleotide sequence ID" value="NZ_CP036268.1"/>
</dbReference>
<feature type="domain" description="Putative Flp pilus-assembly TadG-like N-terminal" evidence="2">
    <location>
        <begin position="24"/>
        <end position="70"/>
    </location>
</feature>
<accession>A0A517R458</accession>
<dbReference type="Proteomes" id="UP000317318">
    <property type="component" value="Chromosome"/>
</dbReference>
<dbReference type="AlphaFoldDB" id="A0A517R458"/>
<dbReference type="KEGG" id="svp:Pan189_30080"/>
<dbReference type="Gene3D" id="3.40.50.410">
    <property type="entry name" value="von Willebrand factor, type A domain"/>
    <property type="match status" value="1"/>
</dbReference>
<protein>
    <submittedName>
        <fullName evidence="3">von Willebrand factor type A domain protein</fullName>
    </submittedName>
</protein>
<feature type="domain" description="DUF2134" evidence="1">
    <location>
        <begin position="88"/>
        <end position="186"/>
    </location>
</feature>
<dbReference type="InterPro" id="IPR028087">
    <property type="entry name" value="Tad_N"/>
</dbReference>
<dbReference type="Pfam" id="PF13400">
    <property type="entry name" value="Tad"/>
    <property type="match status" value="1"/>
</dbReference>
<dbReference type="EMBL" id="CP036268">
    <property type="protein sequence ID" value="QDT38613.1"/>
    <property type="molecule type" value="Genomic_DNA"/>
</dbReference>
<dbReference type="Pfam" id="PF09977">
    <property type="entry name" value="Tad_C"/>
    <property type="match status" value="1"/>
</dbReference>
<dbReference type="InterPro" id="IPR036465">
    <property type="entry name" value="vWFA_dom_sf"/>
</dbReference>
<dbReference type="SUPFAM" id="SSF53300">
    <property type="entry name" value="vWA-like"/>
    <property type="match status" value="1"/>
</dbReference>
<gene>
    <name evidence="3" type="ORF">Pan189_30080</name>
</gene>
<evidence type="ECO:0000259" key="1">
    <source>
        <dbReference type="Pfam" id="PF09977"/>
    </source>
</evidence>
<evidence type="ECO:0000313" key="3">
    <source>
        <dbReference type="EMBL" id="QDT38613.1"/>
    </source>
</evidence>
<dbReference type="InterPro" id="IPR018705">
    <property type="entry name" value="DUF2134_membrane"/>
</dbReference>
<evidence type="ECO:0000313" key="4">
    <source>
        <dbReference type="Proteomes" id="UP000317318"/>
    </source>
</evidence>
<proteinExistence type="predicted"/>
<reference evidence="3 4" key="1">
    <citation type="submission" date="2019-02" db="EMBL/GenBank/DDBJ databases">
        <title>Deep-cultivation of Planctomycetes and their phenomic and genomic characterization uncovers novel biology.</title>
        <authorList>
            <person name="Wiegand S."/>
            <person name="Jogler M."/>
            <person name="Boedeker C."/>
            <person name="Pinto D."/>
            <person name="Vollmers J."/>
            <person name="Rivas-Marin E."/>
            <person name="Kohn T."/>
            <person name="Peeters S.H."/>
            <person name="Heuer A."/>
            <person name="Rast P."/>
            <person name="Oberbeckmann S."/>
            <person name="Bunk B."/>
            <person name="Jeske O."/>
            <person name="Meyerdierks A."/>
            <person name="Storesund J.E."/>
            <person name="Kallscheuer N."/>
            <person name="Luecker S."/>
            <person name="Lage O.M."/>
            <person name="Pohl T."/>
            <person name="Merkel B.J."/>
            <person name="Hornburger P."/>
            <person name="Mueller R.-W."/>
            <person name="Bruemmer F."/>
            <person name="Labrenz M."/>
            <person name="Spormann A.M."/>
            <person name="Op den Camp H."/>
            <person name="Overmann J."/>
            <person name="Amann R."/>
            <person name="Jetten M.S.M."/>
            <person name="Mascher T."/>
            <person name="Medema M.H."/>
            <person name="Devos D.P."/>
            <person name="Kaster A.-K."/>
            <person name="Ovreas L."/>
            <person name="Rohde M."/>
            <person name="Galperin M.Y."/>
            <person name="Jogler C."/>
        </authorList>
    </citation>
    <scope>NUCLEOTIDE SEQUENCE [LARGE SCALE GENOMIC DNA]</scope>
    <source>
        <strain evidence="3 4">Pan189</strain>
    </source>
</reference>
<dbReference type="OrthoDB" id="226477at2"/>
<keyword evidence="4" id="KW-1185">Reference proteome</keyword>